<protein>
    <submittedName>
        <fullName evidence="1">Uncharacterized protein</fullName>
    </submittedName>
</protein>
<evidence type="ECO:0000313" key="1">
    <source>
        <dbReference type="EMBL" id="MFC0204296.1"/>
    </source>
</evidence>
<gene>
    <name evidence="1" type="ORF">ACFFJC_08430</name>
</gene>
<sequence>MSLAGTYDCVTNTPLGKQKGVLTVVPEGDAFTGNITGDLGAMDIRDGRISGQTLSWKMKMTSPMPMDLDCTAQVDGERITGTIKAGMFGSMELTGTRRSA</sequence>
<comment type="caution">
    <text evidence="1">The sequence shown here is derived from an EMBL/GenBank/DDBJ whole genome shotgun (WGS) entry which is preliminary data.</text>
</comment>
<keyword evidence="2" id="KW-1185">Reference proteome</keyword>
<evidence type="ECO:0000313" key="2">
    <source>
        <dbReference type="Proteomes" id="UP001589798"/>
    </source>
</evidence>
<name>A0ABV6CWC9_9SPHN</name>
<dbReference type="RefSeq" id="WP_379487048.1">
    <property type="nucleotide sequence ID" value="NZ_JBHLWK010000010.1"/>
</dbReference>
<reference evidence="1 2" key="1">
    <citation type="submission" date="2024-09" db="EMBL/GenBank/DDBJ databases">
        <authorList>
            <person name="Sun Q."/>
            <person name="Mori K."/>
        </authorList>
    </citation>
    <scope>NUCLEOTIDE SEQUENCE [LARGE SCALE GENOMIC DNA]</scope>
    <source>
        <strain evidence="1 2">CCM 7706</strain>
    </source>
</reference>
<dbReference type="EMBL" id="JBHLWK010000010">
    <property type="protein sequence ID" value="MFC0204296.1"/>
    <property type="molecule type" value="Genomic_DNA"/>
</dbReference>
<accession>A0ABV6CWC9</accession>
<organism evidence="1 2">
    <name type="scientific">Novosphingobium soli</name>
    <dbReference type="NCBI Taxonomy" id="574956"/>
    <lineage>
        <taxon>Bacteria</taxon>
        <taxon>Pseudomonadati</taxon>
        <taxon>Pseudomonadota</taxon>
        <taxon>Alphaproteobacteria</taxon>
        <taxon>Sphingomonadales</taxon>
        <taxon>Sphingomonadaceae</taxon>
        <taxon>Novosphingobium</taxon>
    </lineage>
</organism>
<proteinExistence type="predicted"/>
<dbReference type="Proteomes" id="UP001589798">
    <property type="component" value="Unassembled WGS sequence"/>
</dbReference>